<keyword evidence="9 11" id="KW-0460">Magnesium</keyword>
<evidence type="ECO:0000256" key="6">
    <source>
        <dbReference type="ARBA" id="ARBA00022741"/>
    </source>
</evidence>
<feature type="binding site" evidence="11">
    <location>
        <position position="162"/>
    </location>
    <ligand>
        <name>CTP</name>
        <dbReference type="ChEBI" id="CHEBI:37563"/>
    </ligand>
</feature>
<dbReference type="PANTHER" id="PTHR46173:SF1">
    <property type="entry name" value="CCA TRNA NUCLEOTIDYLTRANSFERASE 1, MITOCHONDRIAL"/>
    <property type="match status" value="1"/>
</dbReference>
<evidence type="ECO:0000313" key="15">
    <source>
        <dbReference type="EMBL" id="KRM67877.1"/>
    </source>
</evidence>
<dbReference type="GO" id="GO:0005524">
    <property type="term" value="F:ATP binding"/>
    <property type="evidence" value="ECO:0007669"/>
    <property type="project" value="UniProtKB-UniRule"/>
</dbReference>
<dbReference type="Proteomes" id="UP000052012">
    <property type="component" value="Unassembled WGS sequence"/>
</dbReference>
<feature type="binding site" evidence="11">
    <location>
        <position position="45"/>
    </location>
    <ligand>
        <name>Mg(2+)</name>
        <dbReference type="ChEBI" id="CHEBI:18420"/>
    </ligand>
</feature>
<dbReference type="GO" id="GO:0004810">
    <property type="term" value="F:CCA tRNA nucleotidyltransferase activity"/>
    <property type="evidence" value="ECO:0007669"/>
    <property type="project" value="UniProtKB-UniRule"/>
</dbReference>
<dbReference type="Pfam" id="PF12627">
    <property type="entry name" value="PolyA_pol_RNAbd"/>
    <property type="match status" value="1"/>
</dbReference>
<dbReference type="Gene3D" id="1.20.58.560">
    <property type="match status" value="1"/>
</dbReference>
<dbReference type="InterPro" id="IPR023068">
    <property type="entry name" value="CCA-adding_enz_firmicutes"/>
</dbReference>
<evidence type="ECO:0000256" key="5">
    <source>
        <dbReference type="ARBA" id="ARBA00022723"/>
    </source>
</evidence>
<dbReference type="PANTHER" id="PTHR46173">
    <property type="entry name" value="CCA TRNA NUCLEOTIDYLTRANSFERASE 1, MITOCHONDRIAL"/>
    <property type="match status" value="1"/>
</dbReference>
<evidence type="ECO:0000259" key="14">
    <source>
        <dbReference type="Pfam" id="PF13735"/>
    </source>
</evidence>
<keyword evidence="16" id="KW-1185">Reference proteome</keyword>
<feature type="binding site" evidence="11">
    <location>
        <position position="116"/>
    </location>
    <ligand>
        <name>CTP</name>
        <dbReference type="ChEBI" id="CHEBI:37563"/>
    </ligand>
</feature>
<feature type="domain" description="Poly A polymerase head" evidence="12">
    <location>
        <begin position="27"/>
        <end position="146"/>
    </location>
</feature>
<dbReference type="InterPro" id="IPR050264">
    <property type="entry name" value="Bact_CCA-adding_enz_type3_sf"/>
</dbReference>
<dbReference type="InterPro" id="IPR032810">
    <property type="entry name" value="CCA-adding_enz_C"/>
</dbReference>
<keyword evidence="4 11" id="KW-0548">Nucleotidyltransferase</keyword>
<dbReference type="CDD" id="cd05398">
    <property type="entry name" value="NT_ClassII-CCAase"/>
    <property type="match status" value="1"/>
</dbReference>
<dbReference type="RefSeq" id="WP_056966889.1">
    <property type="nucleotide sequence ID" value="NZ_AYYQ01000035.1"/>
</dbReference>
<feature type="binding site" evidence="11">
    <location>
        <position position="32"/>
    </location>
    <ligand>
        <name>ATP</name>
        <dbReference type="ChEBI" id="CHEBI:30616"/>
    </ligand>
</feature>
<feature type="binding site" evidence="11">
    <location>
        <position position="168"/>
    </location>
    <ligand>
        <name>ATP</name>
        <dbReference type="ChEBI" id="CHEBI:30616"/>
    </ligand>
</feature>
<dbReference type="NCBIfam" id="NF009814">
    <property type="entry name" value="PRK13299.1"/>
    <property type="match status" value="1"/>
</dbReference>
<dbReference type="OrthoDB" id="9805698at2"/>
<name>A0A0R2AMI5_9LACO</name>
<protein>
    <recommendedName>
        <fullName evidence="11">CCA-adding enzyme</fullName>
        <ecNumber evidence="11">2.7.7.72</ecNumber>
    </recommendedName>
    <alternativeName>
        <fullName evidence="11">CCA tRNA nucleotidyltransferase</fullName>
    </alternativeName>
    <alternativeName>
        <fullName evidence="11">tRNA CCA-pyrophosphorylase</fullName>
    </alternativeName>
    <alternativeName>
        <fullName evidence="11">tRNA adenylyl-/cytidylyl- transferase</fullName>
    </alternativeName>
    <alternativeName>
        <fullName evidence="11">tRNA nucleotidyltransferase</fullName>
    </alternativeName>
    <alternativeName>
        <fullName evidence="11">tRNA-NT</fullName>
    </alternativeName>
</protein>
<keyword evidence="7 11" id="KW-0692">RNA repair</keyword>
<feature type="binding site" evidence="11">
    <location>
        <position position="116"/>
    </location>
    <ligand>
        <name>ATP</name>
        <dbReference type="ChEBI" id="CHEBI:30616"/>
    </ligand>
</feature>
<dbReference type="GO" id="GO:0000049">
    <property type="term" value="F:tRNA binding"/>
    <property type="evidence" value="ECO:0007669"/>
    <property type="project" value="UniProtKB-UniRule"/>
</dbReference>
<comment type="cofactor">
    <cofactor evidence="1 11">
        <name>Mg(2+)</name>
        <dbReference type="ChEBI" id="CHEBI:18420"/>
    </cofactor>
</comment>
<dbReference type="Gene3D" id="3.30.460.10">
    <property type="entry name" value="Beta Polymerase, domain 2"/>
    <property type="match status" value="1"/>
</dbReference>
<dbReference type="GO" id="GO:0001680">
    <property type="term" value="P:tRNA 3'-terminal CCA addition"/>
    <property type="evidence" value="ECO:0007669"/>
    <property type="project" value="UniProtKB-UniRule"/>
</dbReference>
<gene>
    <name evidence="11" type="primary">cca</name>
    <name evidence="15" type="ORF">FD06_GL000597</name>
</gene>
<feature type="binding site" evidence="11">
    <location>
        <position position="165"/>
    </location>
    <ligand>
        <name>CTP</name>
        <dbReference type="ChEBI" id="CHEBI:37563"/>
    </ligand>
</feature>
<comment type="catalytic activity">
    <reaction evidence="11">
        <text>a tRNA with a 3' CCA end + 2 CTP + ATP = a tRNA with a 3' CCACCA end + 3 diphosphate</text>
        <dbReference type="Rhea" id="RHEA:76235"/>
        <dbReference type="Rhea" id="RHEA-COMP:10468"/>
        <dbReference type="Rhea" id="RHEA-COMP:18655"/>
        <dbReference type="ChEBI" id="CHEBI:30616"/>
        <dbReference type="ChEBI" id="CHEBI:33019"/>
        <dbReference type="ChEBI" id="CHEBI:37563"/>
        <dbReference type="ChEBI" id="CHEBI:83071"/>
        <dbReference type="ChEBI" id="CHEBI:195187"/>
    </reaction>
</comment>
<evidence type="ECO:0000256" key="8">
    <source>
        <dbReference type="ARBA" id="ARBA00022840"/>
    </source>
</evidence>
<keyword evidence="2 11" id="KW-0808">Transferase</keyword>
<dbReference type="InterPro" id="IPR002646">
    <property type="entry name" value="PolA_pol_head_dom"/>
</dbReference>
<evidence type="ECO:0000259" key="13">
    <source>
        <dbReference type="Pfam" id="PF12627"/>
    </source>
</evidence>
<comment type="similarity">
    <text evidence="11">Belongs to the tRNA nucleotidyltransferase/poly(A) polymerase family. Bacterial CCA-adding enzyme type 3 subfamily.</text>
</comment>
<keyword evidence="10 11" id="KW-0694">RNA-binding</keyword>
<evidence type="ECO:0000256" key="2">
    <source>
        <dbReference type="ARBA" id="ARBA00022679"/>
    </source>
</evidence>
<evidence type="ECO:0000256" key="10">
    <source>
        <dbReference type="ARBA" id="ARBA00022884"/>
    </source>
</evidence>
<feature type="binding site" evidence="11">
    <location>
        <position position="32"/>
    </location>
    <ligand>
        <name>CTP</name>
        <dbReference type="ChEBI" id="CHEBI:37563"/>
    </ligand>
</feature>
<organism evidence="15 16">
    <name type="scientific">Apilactobacillus ozensis DSM 23829 = JCM 17196</name>
    <dbReference type="NCBI Taxonomy" id="1423781"/>
    <lineage>
        <taxon>Bacteria</taxon>
        <taxon>Bacillati</taxon>
        <taxon>Bacillota</taxon>
        <taxon>Bacilli</taxon>
        <taxon>Lactobacillales</taxon>
        <taxon>Lactobacillaceae</taxon>
        <taxon>Apilactobacillus</taxon>
    </lineage>
</organism>
<dbReference type="GO" id="GO:0160016">
    <property type="term" value="F:CCACCA tRNA nucleotidyltransferase activity"/>
    <property type="evidence" value="ECO:0007669"/>
    <property type="project" value="RHEA"/>
</dbReference>
<evidence type="ECO:0000256" key="1">
    <source>
        <dbReference type="ARBA" id="ARBA00001946"/>
    </source>
</evidence>
<feature type="domain" description="tRNA nucleotidyltransferase/poly(A) polymerase RNA and SrmB- binding" evidence="13">
    <location>
        <begin position="174"/>
        <end position="234"/>
    </location>
</feature>
<dbReference type="Pfam" id="PF01743">
    <property type="entry name" value="PolyA_pol"/>
    <property type="match status" value="1"/>
</dbReference>
<dbReference type="AlphaFoldDB" id="A0A0R2AMI5"/>
<dbReference type="HAMAP" id="MF_01263">
    <property type="entry name" value="CCA_bact_type3"/>
    <property type="match status" value="1"/>
</dbReference>
<comment type="subunit">
    <text evidence="11">Homodimer.</text>
</comment>
<feature type="binding site" evidence="11">
    <location>
        <position position="162"/>
    </location>
    <ligand>
        <name>ATP</name>
        <dbReference type="ChEBI" id="CHEBI:30616"/>
    </ligand>
</feature>
<evidence type="ECO:0000313" key="16">
    <source>
        <dbReference type="Proteomes" id="UP000052012"/>
    </source>
</evidence>
<accession>A0A0R2AMI5</accession>
<dbReference type="SUPFAM" id="SSF81301">
    <property type="entry name" value="Nucleotidyltransferase"/>
    <property type="match status" value="1"/>
</dbReference>
<keyword evidence="8 11" id="KW-0067">ATP-binding</keyword>
<sequence length="402" mass="45613">MQIKNLPREFEIARPIVQNIEEAGFEAYFVGGSVRDTVLGLDIHDVDIASSAYPAEIKKIFKHTVDTGIEHGTVMVLDHGNGYEITTFRTESGYQDYRRPDKVTFVRSLAEDLKRRDFTINALAMKENGEIIDLFDGLTDLKNNLIKAVGNPEERFHEDALRMMRAVRFASKLDFMVEVNTLNAIKNHSELLEKIAVERIHTEFVKMMLGKNPLKGIKDMLNTNLCNYIPGFKNHLSEFKSVLNINNLYLENESQVWTLICYQFGLNTKQIKSFLKAWKTSNQIIGNVTTMVCALRAIQTKSLDNMLMYHTGRTLLNSTVQLALILGMSIDANEIISEYDSLTVKSRDEIKINGSRLMSLGLVKPGPIIGKLLNAIELNIVNKALMNNEDSIIEFTKKFLKE</sequence>
<proteinExistence type="inferred from homology"/>
<evidence type="ECO:0000256" key="3">
    <source>
        <dbReference type="ARBA" id="ARBA00022694"/>
    </source>
</evidence>
<evidence type="ECO:0000259" key="12">
    <source>
        <dbReference type="Pfam" id="PF01743"/>
    </source>
</evidence>
<comment type="function">
    <text evidence="11">Catalyzes the addition and repair of the essential 3'-terminal CCA sequence in tRNAs without using a nucleic acid template. Adds these three nucleotides in the order of C, C, and A to the tRNA nucleotide-73, using CTP and ATP as substrates and producing inorganic pyrophosphate. tRNA 3'-terminal CCA addition is required both for tRNA processing and repair. Also involved in tRNA surveillance by mediating tandem CCA addition to generate a CCACCA at the 3' terminus of unstable tRNAs. While stable tRNAs receive only 3'-terminal CCA, unstable tRNAs are marked with CCACCA and rapidly degraded.</text>
</comment>
<evidence type="ECO:0000256" key="9">
    <source>
        <dbReference type="ARBA" id="ARBA00022842"/>
    </source>
</evidence>
<comment type="catalytic activity">
    <reaction evidence="11">
        <text>a tRNA precursor + 2 CTP + ATP = a tRNA with a 3' CCA end + 3 diphosphate</text>
        <dbReference type="Rhea" id="RHEA:14433"/>
        <dbReference type="Rhea" id="RHEA-COMP:10465"/>
        <dbReference type="Rhea" id="RHEA-COMP:10468"/>
        <dbReference type="ChEBI" id="CHEBI:30616"/>
        <dbReference type="ChEBI" id="CHEBI:33019"/>
        <dbReference type="ChEBI" id="CHEBI:37563"/>
        <dbReference type="ChEBI" id="CHEBI:74896"/>
        <dbReference type="ChEBI" id="CHEBI:83071"/>
        <dbReference type="EC" id="2.7.7.72"/>
    </reaction>
</comment>
<dbReference type="SUPFAM" id="SSF81891">
    <property type="entry name" value="Poly A polymerase C-terminal region-like"/>
    <property type="match status" value="1"/>
</dbReference>
<dbReference type="PATRIC" id="fig|1423781.4.peg.610"/>
<dbReference type="Gene3D" id="1.10.246.80">
    <property type="match status" value="1"/>
</dbReference>
<keyword evidence="5 11" id="KW-0479">Metal-binding</keyword>
<dbReference type="GO" id="GO:0042245">
    <property type="term" value="P:RNA repair"/>
    <property type="evidence" value="ECO:0007669"/>
    <property type="project" value="UniProtKB-KW"/>
</dbReference>
<dbReference type="InterPro" id="IPR032828">
    <property type="entry name" value="PolyA_RNA-bd"/>
</dbReference>
<dbReference type="STRING" id="1423781.FD06_GL000597"/>
<dbReference type="InterPro" id="IPR043519">
    <property type="entry name" value="NT_sf"/>
</dbReference>
<reference evidence="15 16" key="1">
    <citation type="journal article" date="2015" name="Genome Announc.">
        <title>Expanding the biotechnology potential of lactobacilli through comparative genomics of 213 strains and associated genera.</title>
        <authorList>
            <person name="Sun Z."/>
            <person name="Harris H.M."/>
            <person name="McCann A."/>
            <person name="Guo C."/>
            <person name="Argimon S."/>
            <person name="Zhang W."/>
            <person name="Yang X."/>
            <person name="Jeffery I.B."/>
            <person name="Cooney J.C."/>
            <person name="Kagawa T.F."/>
            <person name="Liu W."/>
            <person name="Song Y."/>
            <person name="Salvetti E."/>
            <person name="Wrobel A."/>
            <person name="Rasinkangas P."/>
            <person name="Parkhill J."/>
            <person name="Rea M.C."/>
            <person name="O'Sullivan O."/>
            <person name="Ritari J."/>
            <person name="Douillard F.P."/>
            <person name="Paul Ross R."/>
            <person name="Yang R."/>
            <person name="Briner A.E."/>
            <person name="Felis G.E."/>
            <person name="de Vos W.M."/>
            <person name="Barrangou R."/>
            <person name="Klaenhammer T.R."/>
            <person name="Caufield P.W."/>
            <person name="Cui Y."/>
            <person name="Zhang H."/>
            <person name="O'Toole P.W."/>
        </authorList>
    </citation>
    <scope>NUCLEOTIDE SEQUENCE [LARGE SCALE GENOMIC DNA]</scope>
    <source>
        <strain evidence="15 16">DSM 23829</strain>
    </source>
</reference>
<keyword evidence="3 11" id="KW-0819">tRNA processing</keyword>
<comment type="caution">
    <text evidence="15">The sequence shown here is derived from an EMBL/GenBank/DDBJ whole genome shotgun (WGS) entry which is preliminary data.</text>
</comment>
<feature type="domain" description="CCA-adding enzyme C-terminal" evidence="14">
    <location>
        <begin position="250"/>
        <end position="395"/>
    </location>
</feature>
<feature type="binding site" evidence="11">
    <location>
        <position position="159"/>
    </location>
    <ligand>
        <name>ATP</name>
        <dbReference type="ChEBI" id="CHEBI:30616"/>
    </ligand>
</feature>
<feature type="binding site" evidence="11">
    <location>
        <position position="35"/>
    </location>
    <ligand>
        <name>CTP</name>
        <dbReference type="ChEBI" id="CHEBI:37563"/>
    </ligand>
</feature>
<dbReference type="Gene3D" id="1.10.110.30">
    <property type="match status" value="1"/>
</dbReference>
<dbReference type="EC" id="2.7.7.72" evidence="11"/>
<dbReference type="EMBL" id="AYYQ01000035">
    <property type="protein sequence ID" value="KRM67877.1"/>
    <property type="molecule type" value="Genomic_DNA"/>
</dbReference>
<feature type="binding site" evidence="11">
    <location>
        <position position="47"/>
    </location>
    <ligand>
        <name>Mg(2+)</name>
        <dbReference type="ChEBI" id="CHEBI:18420"/>
    </ligand>
</feature>
<comment type="miscellaneous">
    <text evidence="11">A single active site specifically recognizes both ATP and CTP and is responsible for their addition.</text>
</comment>
<dbReference type="Pfam" id="PF13735">
    <property type="entry name" value="tRNA_NucTran2_2"/>
    <property type="match status" value="1"/>
</dbReference>
<feature type="binding site" evidence="11">
    <location>
        <position position="165"/>
    </location>
    <ligand>
        <name>ATP</name>
        <dbReference type="ChEBI" id="CHEBI:30616"/>
    </ligand>
</feature>
<feature type="binding site" evidence="11">
    <location>
        <position position="159"/>
    </location>
    <ligand>
        <name>CTP</name>
        <dbReference type="ChEBI" id="CHEBI:37563"/>
    </ligand>
</feature>
<feature type="binding site" evidence="11">
    <location>
        <position position="35"/>
    </location>
    <ligand>
        <name>ATP</name>
        <dbReference type="ChEBI" id="CHEBI:30616"/>
    </ligand>
</feature>
<evidence type="ECO:0000256" key="4">
    <source>
        <dbReference type="ARBA" id="ARBA00022695"/>
    </source>
</evidence>
<keyword evidence="6 11" id="KW-0547">Nucleotide-binding</keyword>
<evidence type="ECO:0000256" key="11">
    <source>
        <dbReference type="HAMAP-Rule" id="MF_01263"/>
    </source>
</evidence>
<dbReference type="GO" id="GO:0000287">
    <property type="term" value="F:magnesium ion binding"/>
    <property type="evidence" value="ECO:0007669"/>
    <property type="project" value="UniProtKB-UniRule"/>
</dbReference>
<feature type="binding site" evidence="11">
    <location>
        <position position="168"/>
    </location>
    <ligand>
        <name>CTP</name>
        <dbReference type="ChEBI" id="CHEBI:37563"/>
    </ligand>
</feature>
<evidence type="ECO:0000256" key="7">
    <source>
        <dbReference type="ARBA" id="ARBA00022800"/>
    </source>
</evidence>